<dbReference type="GO" id="GO:0004519">
    <property type="term" value="F:endonuclease activity"/>
    <property type="evidence" value="ECO:0007669"/>
    <property type="project" value="UniProtKB-KW"/>
</dbReference>
<dbReference type="InterPro" id="IPR036691">
    <property type="entry name" value="Endo/exonu/phosph_ase_sf"/>
</dbReference>
<keyword evidence="3" id="KW-0255">Endonuclease</keyword>
<feature type="region of interest" description="Disordered" evidence="1">
    <location>
        <begin position="1"/>
        <end position="22"/>
    </location>
</feature>
<feature type="compositionally biased region" description="Low complexity" evidence="1">
    <location>
        <begin position="223"/>
        <end position="237"/>
    </location>
</feature>
<evidence type="ECO:0000313" key="3">
    <source>
        <dbReference type="EMBL" id="TQS17640.1"/>
    </source>
</evidence>
<evidence type="ECO:0000256" key="1">
    <source>
        <dbReference type="SAM" id="MobiDB-lite"/>
    </source>
</evidence>
<evidence type="ECO:0000259" key="2">
    <source>
        <dbReference type="PROSITE" id="PS51841"/>
    </source>
</evidence>
<dbReference type="AlphaFoldDB" id="A0A544YLJ6"/>
<dbReference type="EMBL" id="VIRM01000043">
    <property type="protein sequence ID" value="TQS17640.1"/>
    <property type="molecule type" value="Genomic_DNA"/>
</dbReference>
<dbReference type="SUPFAM" id="SSF56219">
    <property type="entry name" value="DNase I-like"/>
    <property type="match status" value="1"/>
</dbReference>
<evidence type="ECO:0000313" key="4">
    <source>
        <dbReference type="Proteomes" id="UP000316541"/>
    </source>
</evidence>
<reference evidence="3 4" key="1">
    <citation type="submission" date="2019-07" db="EMBL/GenBank/DDBJ databases">
        <title>Microbispora hainanensis DSM 45428.</title>
        <authorList>
            <person name="Thawai C."/>
        </authorList>
    </citation>
    <scope>NUCLEOTIDE SEQUENCE [LARGE SCALE GENOMIC DNA]</scope>
    <source>
        <strain evidence="3 4">DSM 45428</strain>
    </source>
</reference>
<keyword evidence="3" id="KW-0378">Hydrolase</keyword>
<proteinExistence type="predicted"/>
<dbReference type="CDD" id="cd10283">
    <property type="entry name" value="MnuA_DNase1-like"/>
    <property type="match status" value="1"/>
</dbReference>
<dbReference type="NCBIfam" id="NF033681">
    <property type="entry name" value="ExeM_NucH_DNase"/>
    <property type="match status" value="1"/>
</dbReference>
<dbReference type="InterPro" id="IPR047971">
    <property type="entry name" value="ExeM-like"/>
</dbReference>
<dbReference type="RefSeq" id="WP_142623256.1">
    <property type="nucleotide sequence ID" value="NZ_VIRM01000043.1"/>
</dbReference>
<sequence>MRALSRACPDDHPGGRDSRRGVGRAARAAAALAAAGLLTAGVTVASTAPASAEPGAVVISQVYGGGGNSGAPYTNDYVELFNRGTAEISLDGWSLQYTSAAGTGQFGSQKQNLSGSLAPGRYHLVQLSAGSTPSGALPAADTVGTLSLSATAGKVALVRSTTGLACNGGSSPCTPEQAAQIADLVGYGTANYFEGSAAAPGLSNSTAAVRAGGGCADTDDNAADFTAGTPAPRNTATPPAPCGGVSPSPSATPSTSPSASPSPSSSPSPTPTGDPCDVPANRQIAEVQGSGDASPLTGQTVRVEGIVTGDFQTTGQQSGFYFQDPTPDADPATSDGLFAFARDTLKDVKVGDRVLVTGRVTEFNGLTELSPVTAVDVCGTGTIEPRAYDLPRAGGATFEPYENVLVTFPEPLTVTDHYNLGRYGEVTVAAGGRLFQPTDRTGVDTALDARRTLLVDDGSNTENPATIPYTTPEVVRLGDTAKGITGVLGYGFGAYRLEPTKQITFQRTNPRMPAPVPVGGNVRVASLNTLNWFTTLGSRGANTAEEQQRQLKKIVATLKGLNADVVGLMEVENNGQTAVNALVAALNAEVGAGTYAALTHPYPGTDAIHVAAIYKPARLTPVGATRSSADPVFRRPPLIQTFRRVGGGQPFTLLVNHFKSKGCDAEAPSGDTDQGDGQGCYNAERVRQAKTVLGLIDSMDLPNPLVIGDLNAYGEEDPIHTLEKGGLTSLSKQFVPAAQRYSYLFGGLSGELDHAMAGKQLTKRVTGATIWHVNSDESRILDYNLEFNPPSLYRPDAFRSSDHDPLLIGLNLPGGKH</sequence>
<accession>A0A544YLJ6</accession>
<feature type="compositionally biased region" description="Low complexity" evidence="1">
    <location>
        <begin position="246"/>
        <end position="263"/>
    </location>
</feature>
<dbReference type="InterPro" id="IPR036415">
    <property type="entry name" value="Lamin_tail_dom_sf"/>
</dbReference>
<dbReference type="InterPro" id="IPR001322">
    <property type="entry name" value="Lamin_tail_dom"/>
</dbReference>
<dbReference type="CDD" id="cd04486">
    <property type="entry name" value="YhcR_OBF_like"/>
    <property type="match status" value="1"/>
</dbReference>
<dbReference type="PANTHER" id="PTHR42834">
    <property type="entry name" value="ENDONUCLEASE/EXONUCLEASE/PHOSPHATASE FAMILY PROTEIN (AFU_ORTHOLOGUE AFUA_3G09210)"/>
    <property type="match status" value="1"/>
</dbReference>
<dbReference type="InterPro" id="IPR005135">
    <property type="entry name" value="Endo/exonuclease/phosphatase"/>
</dbReference>
<dbReference type="Proteomes" id="UP000316541">
    <property type="component" value="Unassembled WGS sequence"/>
</dbReference>
<dbReference type="Gene3D" id="3.60.10.10">
    <property type="entry name" value="Endonuclease/exonuclease/phosphatase"/>
    <property type="match status" value="1"/>
</dbReference>
<feature type="compositionally biased region" description="Basic and acidic residues" evidence="1">
    <location>
        <begin position="8"/>
        <end position="20"/>
    </location>
</feature>
<feature type="region of interest" description="Disordered" evidence="1">
    <location>
        <begin position="221"/>
        <end position="279"/>
    </location>
</feature>
<name>A0A544YLJ6_9ACTN</name>
<gene>
    <name evidence="3" type="ORF">FLX08_28595</name>
</gene>
<dbReference type="Pfam" id="PF03372">
    <property type="entry name" value="Exo_endo_phos"/>
    <property type="match status" value="1"/>
</dbReference>
<keyword evidence="3" id="KW-0540">Nuclease</keyword>
<dbReference type="SUPFAM" id="SSF74853">
    <property type="entry name" value="Lamin A/C globular tail domain"/>
    <property type="match status" value="1"/>
</dbReference>
<comment type="caution">
    <text evidence="3">The sequence shown here is derived from an EMBL/GenBank/DDBJ whole genome shotgun (WGS) entry which is preliminary data.</text>
</comment>
<organism evidence="3 4">
    <name type="scientific">Microbispora hainanensis</name>
    <dbReference type="NCBI Taxonomy" id="568844"/>
    <lineage>
        <taxon>Bacteria</taxon>
        <taxon>Bacillati</taxon>
        <taxon>Actinomycetota</taxon>
        <taxon>Actinomycetes</taxon>
        <taxon>Streptosporangiales</taxon>
        <taxon>Streptosporangiaceae</taxon>
        <taxon>Microbispora</taxon>
    </lineage>
</organism>
<protein>
    <submittedName>
        <fullName evidence="3">ExeM/NucH family extracellular endonuclease</fullName>
    </submittedName>
</protein>
<dbReference type="Pfam" id="PF00932">
    <property type="entry name" value="LTD"/>
    <property type="match status" value="1"/>
</dbReference>
<dbReference type="PANTHER" id="PTHR42834:SF1">
    <property type="entry name" value="ENDONUCLEASE_EXONUCLEASE_PHOSPHATASE FAMILY PROTEIN (AFU_ORTHOLOGUE AFUA_3G09210)"/>
    <property type="match status" value="1"/>
</dbReference>
<dbReference type="PROSITE" id="PS51841">
    <property type="entry name" value="LTD"/>
    <property type="match status" value="1"/>
</dbReference>
<feature type="domain" description="LTD" evidence="2">
    <location>
        <begin position="45"/>
        <end position="189"/>
    </location>
</feature>